<organism evidence="10 11">
    <name type="scientific">Brassica napus</name>
    <name type="common">Rape</name>
    <dbReference type="NCBI Taxonomy" id="3708"/>
    <lineage>
        <taxon>Eukaryota</taxon>
        <taxon>Viridiplantae</taxon>
        <taxon>Streptophyta</taxon>
        <taxon>Embryophyta</taxon>
        <taxon>Tracheophyta</taxon>
        <taxon>Spermatophyta</taxon>
        <taxon>Magnoliopsida</taxon>
        <taxon>eudicotyledons</taxon>
        <taxon>Gunneridae</taxon>
        <taxon>Pentapetalae</taxon>
        <taxon>rosids</taxon>
        <taxon>malvids</taxon>
        <taxon>Brassicales</taxon>
        <taxon>Brassicaceae</taxon>
        <taxon>Brassiceae</taxon>
        <taxon>Brassica</taxon>
    </lineage>
</organism>
<feature type="region of interest" description="Disordered" evidence="7">
    <location>
        <begin position="1"/>
        <end position="59"/>
    </location>
</feature>
<evidence type="ECO:0000256" key="2">
    <source>
        <dbReference type="ARBA" id="ARBA00022723"/>
    </source>
</evidence>
<dbReference type="Gene3D" id="3.30.160.60">
    <property type="entry name" value="Classic Zinc Finger"/>
    <property type="match status" value="1"/>
</dbReference>
<feature type="region of interest" description="Disordered" evidence="7">
    <location>
        <begin position="683"/>
        <end position="714"/>
    </location>
</feature>
<proteinExistence type="predicted"/>
<dbReference type="SMART" id="SM00336">
    <property type="entry name" value="BBOX"/>
    <property type="match status" value="2"/>
</dbReference>
<protein>
    <submittedName>
        <fullName evidence="10">Uncharacterized protein</fullName>
    </submittedName>
</protein>
<dbReference type="SMART" id="SM00338">
    <property type="entry name" value="BRLZ"/>
    <property type="match status" value="1"/>
</dbReference>
<dbReference type="SUPFAM" id="SSF57959">
    <property type="entry name" value="Leucine zipper domain"/>
    <property type="match status" value="1"/>
</dbReference>
<dbReference type="PANTHER" id="PTHR12136:SF101">
    <property type="entry name" value="ENHANCED DISEASE RESISTANCE-LIKE PROTEIN (DUF1336)"/>
    <property type="match status" value="1"/>
</dbReference>
<feature type="domain" description="B box-type" evidence="8">
    <location>
        <begin position="623"/>
        <end position="670"/>
    </location>
</feature>
<dbReference type="InterPro" id="IPR045096">
    <property type="entry name" value="EDR2-like"/>
</dbReference>
<dbReference type="PROSITE" id="PS50217">
    <property type="entry name" value="BZIP"/>
    <property type="match status" value="1"/>
</dbReference>
<feature type="coiled-coil region" evidence="6">
    <location>
        <begin position="202"/>
        <end position="229"/>
    </location>
</feature>
<evidence type="ECO:0000259" key="8">
    <source>
        <dbReference type="PROSITE" id="PS50119"/>
    </source>
</evidence>
<dbReference type="Proteomes" id="UP000824890">
    <property type="component" value="Unassembled WGS sequence"/>
</dbReference>
<evidence type="ECO:0000256" key="1">
    <source>
        <dbReference type="ARBA" id="ARBA00004123"/>
    </source>
</evidence>
<keyword evidence="3 5" id="KW-0863">Zinc-finger</keyword>
<name>A0ABQ8BLP1_BRANA</name>
<dbReference type="InterPro" id="IPR009769">
    <property type="entry name" value="EDR2_C"/>
</dbReference>
<evidence type="ECO:0000256" key="7">
    <source>
        <dbReference type="SAM" id="MobiDB-lite"/>
    </source>
</evidence>
<dbReference type="CDD" id="cd19821">
    <property type="entry name" value="Bbox1_BBX-like"/>
    <property type="match status" value="2"/>
</dbReference>
<keyword evidence="4" id="KW-0862">Zinc</keyword>
<evidence type="ECO:0000256" key="6">
    <source>
        <dbReference type="SAM" id="Coils"/>
    </source>
</evidence>
<dbReference type="PROSITE" id="PS50119">
    <property type="entry name" value="ZF_BBOX"/>
    <property type="match status" value="2"/>
</dbReference>
<comment type="caution">
    <text evidence="10">The sequence shown here is derived from an EMBL/GenBank/DDBJ whole genome shotgun (WGS) entry which is preliminary data.</text>
</comment>
<evidence type="ECO:0000256" key="3">
    <source>
        <dbReference type="ARBA" id="ARBA00022771"/>
    </source>
</evidence>
<dbReference type="Pfam" id="PF00643">
    <property type="entry name" value="zf-B_box"/>
    <property type="match status" value="1"/>
</dbReference>
<evidence type="ECO:0000256" key="5">
    <source>
        <dbReference type="PROSITE-ProRule" id="PRU00024"/>
    </source>
</evidence>
<dbReference type="InterPro" id="IPR004827">
    <property type="entry name" value="bZIP"/>
</dbReference>
<comment type="subcellular location">
    <subcellularLocation>
        <location evidence="1">Nucleus</location>
    </subcellularLocation>
</comment>
<feature type="compositionally biased region" description="Low complexity" evidence="7">
    <location>
        <begin position="705"/>
        <end position="714"/>
    </location>
</feature>
<feature type="compositionally biased region" description="Low complexity" evidence="7">
    <location>
        <begin position="157"/>
        <end position="166"/>
    </location>
</feature>
<feature type="domain" description="BZIP" evidence="9">
    <location>
        <begin position="184"/>
        <end position="247"/>
    </location>
</feature>
<evidence type="ECO:0000313" key="11">
    <source>
        <dbReference type="Proteomes" id="UP000824890"/>
    </source>
</evidence>
<keyword evidence="11" id="KW-1185">Reference proteome</keyword>
<sequence length="814" mass="89847">MDKEKSPSGGLPPPSGRYSSFPHLTPPPSGSSDANRFSHDISRMPDNPPKNLGHRRAHSEILTLPDDLSFDSDLGVVGGAPDGPSFSDDADEDLMSMYLDMDKFNSSASSSCEPAELVWRNELGSTTTPGGGGGSSERPRIRHQHSQSMDGSTSLMSGSEDVSGGVDSKKAISAAKLSELALIDPKRAKRIWANRQSAARSKERKMRYIAELERKVQTLQTEATTLSSQLTLLQRDTNGLSVENHELKLRVQTVEQQVHLQDDMAASSGVETEPEWIKRVRSEGAVPCLKPDSKDCKNSWTTPSPNTFMVRGPHYFSDKVKVPAGDFLLKPLGFDWVKGPTKLSEILSYPSSRIRKAIDEQFQTEDATAKPFVWAFNLQLPHKDNYSAVAYFVSTEPILQGSLMDQFLKGDDGFKKSRLKLIANIVKGPWIVRKAVGEQAICVIGRALSCKYVSGENFVEIDVDIGSSMVASAIVHLAFGYITTLTVDLAFLIESQTDAELPEKLLGAVRFSELQTDSAVSMELSSSTSNERSSWWKSLGNGFSNLLNQDTPNMNNTSFESRTVCGKKEKKMKIQCDVCENAPATVICCADEAALCPKCDVEIHAANKLASKHQRLHLNSLSTKFPRCDICQEKAAFIFCVEDRALLCRDCDESIHVANSRSANHQRFLATGIKVALSSSSCSKETDKNHQSEPSNNQQKAKEIPSQQQPSSASPLPWAVDDFFHFSDPEFTDKKGQLDLGELEWFSDMGFFSDQINQETLPAAQVPELSVAHLGHVHSYRPMKSNASYKKPRLEIRVDDEDDEEEHFIVPDLG</sequence>
<dbReference type="InterPro" id="IPR046347">
    <property type="entry name" value="bZIP_sf"/>
</dbReference>
<feature type="domain" description="B box-type" evidence="8">
    <location>
        <begin position="571"/>
        <end position="618"/>
    </location>
</feature>
<dbReference type="CDD" id="cd14703">
    <property type="entry name" value="bZIP_plant_RF2"/>
    <property type="match status" value="1"/>
</dbReference>
<evidence type="ECO:0000313" key="10">
    <source>
        <dbReference type="EMBL" id="KAH0905741.1"/>
    </source>
</evidence>
<evidence type="ECO:0000259" key="9">
    <source>
        <dbReference type="PROSITE" id="PS50217"/>
    </source>
</evidence>
<gene>
    <name evidence="10" type="ORF">HID58_037568</name>
</gene>
<reference evidence="10 11" key="1">
    <citation type="submission" date="2021-05" db="EMBL/GenBank/DDBJ databases">
        <title>Genome Assembly of Synthetic Allotetraploid Brassica napus Reveals Homoeologous Exchanges between Subgenomes.</title>
        <authorList>
            <person name="Davis J.T."/>
        </authorList>
    </citation>
    <scope>NUCLEOTIDE SEQUENCE [LARGE SCALE GENOMIC DNA]</scope>
    <source>
        <strain evidence="11">cv. Da-Ae</strain>
        <tissue evidence="10">Seedling</tissue>
    </source>
</reference>
<feature type="compositionally biased region" description="Polar residues" evidence="7">
    <location>
        <begin position="146"/>
        <end position="156"/>
    </location>
</feature>
<dbReference type="Pfam" id="PF07059">
    <property type="entry name" value="EDR2_C"/>
    <property type="match status" value="1"/>
</dbReference>
<keyword evidence="2" id="KW-0479">Metal-binding</keyword>
<evidence type="ECO:0000256" key="4">
    <source>
        <dbReference type="ARBA" id="ARBA00022833"/>
    </source>
</evidence>
<dbReference type="InterPro" id="IPR000315">
    <property type="entry name" value="Znf_B-box"/>
</dbReference>
<dbReference type="EMBL" id="JAGKQM010000010">
    <property type="protein sequence ID" value="KAH0905741.1"/>
    <property type="molecule type" value="Genomic_DNA"/>
</dbReference>
<dbReference type="Pfam" id="PF00170">
    <property type="entry name" value="bZIP_1"/>
    <property type="match status" value="1"/>
</dbReference>
<feature type="region of interest" description="Disordered" evidence="7">
    <location>
        <begin position="122"/>
        <end position="166"/>
    </location>
</feature>
<dbReference type="InterPro" id="IPR044759">
    <property type="entry name" value="bZIP_RF2"/>
</dbReference>
<dbReference type="PANTHER" id="PTHR12136">
    <property type="entry name" value="ENHANCED DISEASE RESISTANCE-RELATED"/>
    <property type="match status" value="1"/>
</dbReference>
<dbReference type="InterPro" id="IPR049808">
    <property type="entry name" value="CONSTANS-like_Bbox1"/>
</dbReference>
<dbReference type="Gene3D" id="1.20.5.170">
    <property type="match status" value="1"/>
</dbReference>
<accession>A0ABQ8BLP1</accession>
<keyword evidence="6" id="KW-0175">Coiled coil</keyword>